<feature type="domain" description="Rhodanese" evidence="1">
    <location>
        <begin position="29"/>
        <end position="64"/>
    </location>
</feature>
<evidence type="ECO:0000313" key="3">
    <source>
        <dbReference type="Proteomes" id="UP000288716"/>
    </source>
</evidence>
<evidence type="ECO:0000259" key="1">
    <source>
        <dbReference type="PROSITE" id="PS50206"/>
    </source>
</evidence>
<dbReference type="Gene3D" id="3.40.250.10">
    <property type="entry name" value="Rhodanese-like domain"/>
    <property type="match status" value="1"/>
</dbReference>
<accession>A0A443S7A3</accession>
<proteinExistence type="predicted"/>
<organism evidence="2 3">
    <name type="scientific">Leptotrombidium deliense</name>
    <dbReference type="NCBI Taxonomy" id="299467"/>
    <lineage>
        <taxon>Eukaryota</taxon>
        <taxon>Metazoa</taxon>
        <taxon>Ecdysozoa</taxon>
        <taxon>Arthropoda</taxon>
        <taxon>Chelicerata</taxon>
        <taxon>Arachnida</taxon>
        <taxon>Acari</taxon>
        <taxon>Acariformes</taxon>
        <taxon>Trombidiformes</taxon>
        <taxon>Prostigmata</taxon>
        <taxon>Anystina</taxon>
        <taxon>Parasitengona</taxon>
        <taxon>Trombiculoidea</taxon>
        <taxon>Trombiculidae</taxon>
        <taxon>Leptotrombidium</taxon>
    </lineage>
</organism>
<gene>
    <name evidence="2" type="ORF">B4U80_13932</name>
</gene>
<dbReference type="STRING" id="299467.A0A443S7A3"/>
<dbReference type="Pfam" id="PF00581">
    <property type="entry name" value="Rhodanese"/>
    <property type="match status" value="1"/>
</dbReference>
<dbReference type="AlphaFoldDB" id="A0A443S7A3"/>
<dbReference type="VEuPathDB" id="VectorBase:LDEU008633"/>
<name>A0A443S7A3_9ACAR</name>
<dbReference type="InterPro" id="IPR001763">
    <property type="entry name" value="Rhodanese-like_dom"/>
</dbReference>
<protein>
    <submittedName>
        <fullName evidence="2">Dual specificity protein phosphatase 8-like protein</fullName>
    </submittedName>
</protein>
<dbReference type="Proteomes" id="UP000288716">
    <property type="component" value="Unassembled WGS sequence"/>
</dbReference>
<feature type="non-terminal residue" evidence="2">
    <location>
        <position position="110"/>
    </location>
</feature>
<dbReference type="OrthoDB" id="426001at2759"/>
<dbReference type="InterPro" id="IPR036873">
    <property type="entry name" value="Rhodanese-like_dom_sf"/>
</dbReference>
<dbReference type="SUPFAM" id="SSF52821">
    <property type="entry name" value="Rhodanese/Cell cycle control phosphatase"/>
    <property type="match status" value="1"/>
</dbReference>
<comment type="caution">
    <text evidence="2">The sequence shown here is derived from an EMBL/GenBank/DDBJ whole genome shotgun (WGS) entry which is preliminary data.</text>
</comment>
<dbReference type="EMBL" id="NCKV01006502">
    <property type="protein sequence ID" value="RWS23407.1"/>
    <property type="molecule type" value="Genomic_DNA"/>
</dbReference>
<dbReference type="CDD" id="cd01446">
    <property type="entry name" value="DSP_MapKP"/>
    <property type="match status" value="1"/>
</dbReference>
<evidence type="ECO:0000313" key="2">
    <source>
        <dbReference type="EMBL" id="RWS23407.1"/>
    </source>
</evidence>
<dbReference type="PROSITE" id="PS50206">
    <property type="entry name" value="RHODANESE_3"/>
    <property type="match status" value="1"/>
</dbReference>
<keyword evidence="3" id="KW-1185">Reference proteome</keyword>
<reference evidence="2 3" key="1">
    <citation type="journal article" date="2018" name="Gigascience">
        <title>Genomes of trombidid mites reveal novel predicted allergens and laterally-transferred genes associated with secondary metabolism.</title>
        <authorList>
            <person name="Dong X."/>
            <person name="Chaisiri K."/>
            <person name="Xia D."/>
            <person name="Armstrong S.D."/>
            <person name="Fang Y."/>
            <person name="Donnelly M.J."/>
            <person name="Kadowaki T."/>
            <person name="McGarry J.W."/>
            <person name="Darby A.C."/>
            <person name="Makepeace B.L."/>
        </authorList>
    </citation>
    <scope>NUCLEOTIDE SEQUENCE [LARGE SCALE GENOMIC DNA]</scope>
    <source>
        <strain evidence="2">UoL-UT</strain>
    </source>
</reference>
<sequence length="110" mass="12565">MLRTETESCPNISIGVMDCQKLAPIVTHKDENVLLIDGRSFLEYNMCHIRGAVNVSCSKIMKRRLQQNKISINELLLNTCGIDLKRCPNVIIYDQESLEYECLPEDSFIS</sequence>